<comment type="caution">
    <text evidence="2">The sequence shown here is derived from an EMBL/GenBank/DDBJ whole genome shotgun (WGS) entry which is preliminary data.</text>
</comment>
<reference evidence="3" key="1">
    <citation type="journal article" date="2019" name="Int. J. Syst. Evol. Microbiol.">
        <title>The Global Catalogue of Microorganisms (GCM) 10K type strain sequencing project: providing services to taxonomists for standard genome sequencing and annotation.</title>
        <authorList>
            <consortium name="The Broad Institute Genomics Platform"/>
            <consortium name="The Broad Institute Genome Sequencing Center for Infectious Disease"/>
            <person name="Wu L."/>
            <person name="Ma J."/>
        </authorList>
    </citation>
    <scope>NUCLEOTIDE SEQUENCE [LARGE SCALE GENOMIC DNA]</scope>
    <source>
        <strain evidence="3">CGMCC 4.7645</strain>
    </source>
</reference>
<dbReference type="RefSeq" id="WP_378271878.1">
    <property type="nucleotide sequence ID" value="NZ_JBHUKR010000030.1"/>
</dbReference>
<dbReference type="EMBL" id="JBHUKR010000030">
    <property type="protein sequence ID" value="MFD2422666.1"/>
    <property type="molecule type" value="Genomic_DNA"/>
</dbReference>
<dbReference type="Proteomes" id="UP001597417">
    <property type="component" value="Unassembled WGS sequence"/>
</dbReference>
<organism evidence="2 3">
    <name type="scientific">Amycolatopsis pigmentata</name>
    <dbReference type="NCBI Taxonomy" id="450801"/>
    <lineage>
        <taxon>Bacteria</taxon>
        <taxon>Bacillati</taxon>
        <taxon>Actinomycetota</taxon>
        <taxon>Actinomycetes</taxon>
        <taxon>Pseudonocardiales</taxon>
        <taxon>Pseudonocardiaceae</taxon>
        <taxon>Amycolatopsis</taxon>
    </lineage>
</organism>
<keyword evidence="3" id="KW-1185">Reference proteome</keyword>
<protein>
    <submittedName>
        <fullName evidence="2">Uncharacterized protein</fullName>
    </submittedName>
</protein>
<name>A0ABW5G932_9PSEU</name>
<proteinExistence type="predicted"/>
<evidence type="ECO:0000256" key="1">
    <source>
        <dbReference type="SAM" id="MobiDB-lite"/>
    </source>
</evidence>
<feature type="compositionally biased region" description="Polar residues" evidence="1">
    <location>
        <begin position="1"/>
        <end position="11"/>
    </location>
</feature>
<gene>
    <name evidence="2" type="ORF">ACFSXZ_40725</name>
</gene>
<sequence>MPRSIPHTTDAPQAGRDRVRWLPSRDPGPAEQPVPYVALDLIPAPHDNPAKKEERHD</sequence>
<evidence type="ECO:0000313" key="2">
    <source>
        <dbReference type="EMBL" id="MFD2422666.1"/>
    </source>
</evidence>
<accession>A0ABW5G932</accession>
<feature type="region of interest" description="Disordered" evidence="1">
    <location>
        <begin position="1"/>
        <end position="35"/>
    </location>
</feature>
<evidence type="ECO:0000313" key="3">
    <source>
        <dbReference type="Proteomes" id="UP001597417"/>
    </source>
</evidence>